<feature type="domain" description="1-deoxy-D-xylulose 5-phosphate reductoisomerase N-terminal" evidence="10">
    <location>
        <begin position="5"/>
        <end position="131"/>
    </location>
</feature>
<proteinExistence type="inferred from homology"/>
<reference evidence="13" key="2">
    <citation type="submission" date="2023-01" db="EMBL/GenBank/DDBJ databases">
        <title>Draft genome sequence of Algimonas ampicilliniresistens strain NBRC 108219.</title>
        <authorList>
            <person name="Sun Q."/>
            <person name="Mori K."/>
        </authorList>
    </citation>
    <scope>NUCLEOTIDE SEQUENCE</scope>
    <source>
        <strain evidence="13">NBRC 108219</strain>
    </source>
</reference>
<evidence type="ECO:0000256" key="2">
    <source>
        <dbReference type="ARBA" id="ARBA00006825"/>
    </source>
</evidence>
<keyword evidence="9" id="KW-0460">Magnesium</keyword>
<evidence type="ECO:0000259" key="11">
    <source>
        <dbReference type="Pfam" id="PF08436"/>
    </source>
</evidence>
<feature type="binding site" evidence="9">
    <location>
        <position position="220"/>
    </location>
    <ligand>
        <name>Mn(2+)</name>
        <dbReference type="ChEBI" id="CHEBI:29035"/>
    </ligand>
</feature>
<feature type="binding site" evidence="9">
    <location>
        <position position="149"/>
    </location>
    <ligand>
        <name>Mn(2+)</name>
        <dbReference type="ChEBI" id="CHEBI:29035"/>
    </ligand>
</feature>
<feature type="binding site" evidence="9">
    <location>
        <position position="14"/>
    </location>
    <ligand>
        <name>NADPH</name>
        <dbReference type="ChEBI" id="CHEBI:57783"/>
    </ligand>
</feature>
<comment type="similarity">
    <text evidence="2 9">Belongs to the DXR family.</text>
</comment>
<feature type="binding site" evidence="9">
    <location>
        <position position="220"/>
    </location>
    <ligand>
        <name>1-deoxy-D-xylulose 5-phosphate</name>
        <dbReference type="ChEBI" id="CHEBI:57792"/>
    </ligand>
</feature>
<dbReference type="HAMAP" id="MF_00183">
    <property type="entry name" value="DXP_reductoisom"/>
    <property type="match status" value="1"/>
</dbReference>
<evidence type="ECO:0000256" key="3">
    <source>
        <dbReference type="ARBA" id="ARBA00022723"/>
    </source>
</evidence>
<evidence type="ECO:0000313" key="13">
    <source>
        <dbReference type="EMBL" id="GLQ23426.1"/>
    </source>
</evidence>
<comment type="function">
    <text evidence="9">Catalyzes the NADPH-dependent rearrangement and reduction of 1-deoxy-D-xylulose-5-phosphate (DXP) to 2-C-methyl-D-erythritol 4-phosphate (MEP).</text>
</comment>
<dbReference type="NCBIfam" id="TIGR00243">
    <property type="entry name" value="Dxr"/>
    <property type="match status" value="1"/>
</dbReference>
<dbReference type="EC" id="1.1.1.267" evidence="9"/>
<dbReference type="Proteomes" id="UP001161391">
    <property type="component" value="Unassembled WGS sequence"/>
</dbReference>
<accession>A0ABQ5V7C4</accession>
<dbReference type="PANTHER" id="PTHR30525">
    <property type="entry name" value="1-DEOXY-D-XYLULOSE 5-PHOSPHATE REDUCTOISOMERASE"/>
    <property type="match status" value="1"/>
</dbReference>
<dbReference type="EMBL" id="BSNK01000001">
    <property type="protein sequence ID" value="GLQ23426.1"/>
    <property type="molecule type" value="Genomic_DNA"/>
</dbReference>
<feature type="binding site" evidence="9">
    <location>
        <position position="175"/>
    </location>
    <ligand>
        <name>1-deoxy-D-xylulose 5-phosphate</name>
        <dbReference type="ChEBI" id="CHEBI:57792"/>
    </ligand>
</feature>
<keyword evidence="3 9" id="KW-0479">Metal-binding</keyword>
<gene>
    <name evidence="9 13" type="primary">dxr</name>
    <name evidence="13" type="ORF">GCM10007853_13000</name>
</gene>
<organism evidence="13 14">
    <name type="scientific">Algimonas ampicilliniresistens</name>
    <dbReference type="NCBI Taxonomy" id="1298735"/>
    <lineage>
        <taxon>Bacteria</taxon>
        <taxon>Pseudomonadati</taxon>
        <taxon>Pseudomonadota</taxon>
        <taxon>Alphaproteobacteria</taxon>
        <taxon>Maricaulales</taxon>
        <taxon>Robiginitomaculaceae</taxon>
        <taxon>Algimonas</taxon>
    </lineage>
</organism>
<sequence length="390" mass="41543">MTRSITILGSTGSIGLNTLDLLGRAEPGAFNVVGLSANKNVDLLAEQAIQFAAKHVAIADATLESQLTAKLSAYDVEVLAGPDGLVELARRSADITMAAIVGAAGLEPTLAAVAQGNTIALANKECLVCAGETFMDAVRRHGTTLLPVDSEHNAIFQVLDTERPEGIRKLILTASGGPFRETSMEALKQVSREDALAHPVWSMGSKISIDSATLMNKGLELIEAAWLFNRPSSEIDVVVHPQSIIHSMVEYVDGSVLSQMGSPDMRTPIAYALAWPSRMATPVEPLNFARIGQMTFFEPDLERFPALRLAREALEAGGEAACVLNAANEVAVEAFLQGRISFLDIARTCEQALDKLAGTAGFSRTPIDMQAVIGADQRARATANEHIVNL</sequence>
<feature type="binding site" evidence="9">
    <location>
        <position position="125"/>
    </location>
    <ligand>
        <name>NADPH</name>
        <dbReference type="ChEBI" id="CHEBI:57783"/>
    </ligand>
</feature>
<feature type="binding site" evidence="9">
    <location>
        <position position="123"/>
    </location>
    <ligand>
        <name>NADPH</name>
        <dbReference type="ChEBI" id="CHEBI:57783"/>
    </ligand>
</feature>
<feature type="binding site" evidence="9">
    <location>
        <position position="39"/>
    </location>
    <ligand>
        <name>NADPH</name>
        <dbReference type="ChEBI" id="CHEBI:57783"/>
    </ligand>
</feature>
<feature type="binding site" evidence="9">
    <location>
        <position position="204"/>
    </location>
    <ligand>
        <name>NADPH</name>
        <dbReference type="ChEBI" id="CHEBI:57783"/>
    </ligand>
</feature>
<evidence type="ECO:0000259" key="12">
    <source>
        <dbReference type="Pfam" id="PF13288"/>
    </source>
</evidence>
<dbReference type="SUPFAM" id="SSF55347">
    <property type="entry name" value="Glyceraldehyde-3-phosphate dehydrogenase-like, C-terminal domain"/>
    <property type="match status" value="1"/>
</dbReference>
<comment type="pathway">
    <text evidence="1 9">Isoprenoid biosynthesis; isopentenyl diphosphate biosynthesis via DXP pathway; isopentenyl diphosphate from 1-deoxy-D-xylulose 5-phosphate: step 1/6.</text>
</comment>
<feature type="domain" description="DXP reductoisomerase C-terminal" evidence="12">
    <location>
        <begin position="260"/>
        <end position="381"/>
    </location>
</feature>
<dbReference type="PANTHER" id="PTHR30525:SF0">
    <property type="entry name" value="1-DEOXY-D-XYLULOSE 5-PHOSPHATE REDUCTOISOMERASE, CHLOROPLASTIC"/>
    <property type="match status" value="1"/>
</dbReference>
<feature type="binding site" evidence="9">
    <location>
        <position position="12"/>
    </location>
    <ligand>
        <name>NADPH</name>
        <dbReference type="ChEBI" id="CHEBI:57783"/>
    </ligand>
</feature>
<dbReference type="InterPro" id="IPR036169">
    <property type="entry name" value="DXPR_C_sf"/>
</dbReference>
<feature type="binding site" evidence="9">
    <location>
        <position position="150"/>
    </location>
    <ligand>
        <name>1-deoxy-D-xylulose 5-phosphate</name>
        <dbReference type="ChEBI" id="CHEBI:57792"/>
    </ligand>
</feature>
<evidence type="ECO:0000259" key="10">
    <source>
        <dbReference type="Pfam" id="PF02670"/>
    </source>
</evidence>
<dbReference type="Pfam" id="PF02670">
    <property type="entry name" value="DXP_reductoisom"/>
    <property type="match status" value="1"/>
</dbReference>
<feature type="binding site" evidence="9">
    <location>
        <position position="11"/>
    </location>
    <ligand>
        <name>NADPH</name>
        <dbReference type="ChEBI" id="CHEBI:57783"/>
    </ligand>
</feature>
<evidence type="ECO:0000256" key="6">
    <source>
        <dbReference type="ARBA" id="ARBA00023211"/>
    </source>
</evidence>
<keyword evidence="7 9" id="KW-0414">Isoprene biosynthesis</keyword>
<feature type="binding site" evidence="9">
    <location>
        <position position="211"/>
    </location>
    <ligand>
        <name>1-deoxy-D-xylulose 5-phosphate</name>
        <dbReference type="ChEBI" id="CHEBI:57792"/>
    </ligand>
</feature>
<feature type="binding site" evidence="9">
    <location>
        <position position="13"/>
    </location>
    <ligand>
        <name>NADPH</name>
        <dbReference type="ChEBI" id="CHEBI:57783"/>
    </ligand>
</feature>
<dbReference type="SUPFAM" id="SSF69055">
    <property type="entry name" value="1-deoxy-D-xylulose-5-phosphate reductoisomerase, C-terminal domain"/>
    <property type="match status" value="1"/>
</dbReference>
<feature type="binding site" evidence="9">
    <location>
        <position position="151"/>
    </location>
    <ligand>
        <name>Mn(2+)</name>
        <dbReference type="ChEBI" id="CHEBI:29035"/>
    </ligand>
</feature>
<dbReference type="PIRSF" id="PIRSF006205">
    <property type="entry name" value="Dxp_reductismrs"/>
    <property type="match status" value="1"/>
</dbReference>
<comment type="cofactor">
    <cofactor evidence="9">
        <name>Mg(2+)</name>
        <dbReference type="ChEBI" id="CHEBI:18420"/>
    </cofactor>
    <cofactor evidence="9">
        <name>Mn(2+)</name>
        <dbReference type="ChEBI" id="CHEBI:29035"/>
    </cofactor>
</comment>
<protein>
    <recommendedName>
        <fullName evidence="9">1-deoxy-D-xylulose 5-phosphate reductoisomerase</fullName>
        <shortName evidence="9">DXP reductoisomerase</shortName>
        <ecNumber evidence="9">1.1.1.267</ecNumber>
    </recommendedName>
    <alternativeName>
        <fullName evidence="9">1-deoxyxylulose-5-phosphate reductoisomerase</fullName>
    </alternativeName>
    <alternativeName>
        <fullName evidence="9">2-C-methyl-D-erythritol 4-phosphate synthase</fullName>
    </alternativeName>
</protein>
<dbReference type="RefSeq" id="WP_284388854.1">
    <property type="nucleotide sequence ID" value="NZ_BSNK01000001.1"/>
</dbReference>
<name>A0ABQ5V7C4_9PROT</name>
<dbReference type="InterPro" id="IPR013644">
    <property type="entry name" value="DXP_reductoisomerase_C"/>
</dbReference>
<feature type="binding site" evidence="9">
    <location>
        <position position="151"/>
    </location>
    <ligand>
        <name>1-deoxy-D-xylulose 5-phosphate</name>
        <dbReference type="ChEBI" id="CHEBI:57792"/>
    </ligand>
</feature>
<dbReference type="InterPro" id="IPR026877">
    <property type="entry name" value="DXPR_C"/>
</dbReference>
<feature type="binding site" evidence="9">
    <location>
        <position position="198"/>
    </location>
    <ligand>
        <name>1-deoxy-D-xylulose 5-phosphate</name>
        <dbReference type="ChEBI" id="CHEBI:57792"/>
    </ligand>
</feature>
<evidence type="ECO:0000256" key="7">
    <source>
        <dbReference type="ARBA" id="ARBA00023229"/>
    </source>
</evidence>
<feature type="binding site" evidence="9">
    <location>
        <position position="124"/>
    </location>
    <ligand>
        <name>1-deoxy-D-xylulose 5-phosphate</name>
        <dbReference type="ChEBI" id="CHEBI:57792"/>
    </ligand>
</feature>
<keyword evidence="14" id="KW-1185">Reference proteome</keyword>
<dbReference type="InterPro" id="IPR003821">
    <property type="entry name" value="DXP_reductoisomerase"/>
</dbReference>
<feature type="binding site" evidence="9">
    <location>
        <position position="217"/>
    </location>
    <ligand>
        <name>1-deoxy-D-xylulose 5-phosphate</name>
        <dbReference type="ChEBI" id="CHEBI:57792"/>
    </ligand>
</feature>
<evidence type="ECO:0000256" key="8">
    <source>
        <dbReference type="ARBA" id="ARBA00048543"/>
    </source>
</evidence>
<evidence type="ECO:0000256" key="5">
    <source>
        <dbReference type="ARBA" id="ARBA00023002"/>
    </source>
</evidence>
<comment type="caution">
    <text evidence="9">Lacks conserved residue(s) required for the propagation of feature annotation.</text>
</comment>
<feature type="binding site" evidence="9">
    <location>
        <position position="40"/>
    </location>
    <ligand>
        <name>NADPH</name>
        <dbReference type="ChEBI" id="CHEBI:57783"/>
    </ligand>
</feature>
<dbReference type="Pfam" id="PF13288">
    <property type="entry name" value="DXPR_C"/>
    <property type="match status" value="1"/>
</dbReference>
<comment type="catalytic activity">
    <reaction evidence="8">
        <text>2-C-methyl-D-erythritol 4-phosphate + NADP(+) = 1-deoxy-D-xylulose 5-phosphate + NADPH + H(+)</text>
        <dbReference type="Rhea" id="RHEA:13717"/>
        <dbReference type="ChEBI" id="CHEBI:15378"/>
        <dbReference type="ChEBI" id="CHEBI:57783"/>
        <dbReference type="ChEBI" id="CHEBI:57792"/>
        <dbReference type="ChEBI" id="CHEBI:58262"/>
        <dbReference type="ChEBI" id="CHEBI:58349"/>
        <dbReference type="EC" id="1.1.1.267"/>
    </reaction>
    <physiologicalReaction direction="right-to-left" evidence="8">
        <dbReference type="Rhea" id="RHEA:13719"/>
    </physiologicalReaction>
</comment>
<dbReference type="InterPro" id="IPR013512">
    <property type="entry name" value="DXP_reductoisomerase_N"/>
</dbReference>
<keyword evidence="6 9" id="KW-0464">Manganese</keyword>
<dbReference type="InterPro" id="IPR036291">
    <property type="entry name" value="NAD(P)-bd_dom_sf"/>
</dbReference>
<reference evidence="13" key="1">
    <citation type="journal article" date="2014" name="Int. J. Syst. Evol. Microbiol.">
        <title>Complete genome of a new Firmicutes species belonging to the dominant human colonic microbiota ('Ruminococcus bicirculans') reveals two chromosomes and a selective capacity to utilize plant glucans.</title>
        <authorList>
            <consortium name="NISC Comparative Sequencing Program"/>
            <person name="Wegmann U."/>
            <person name="Louis P."/>
            <person name="Goesmann A."/>
            <person name="Henrissat B."/>
            <person name="Duncan S.H."/>
            <person name="Flint H.J."/>
        </authorList>
    </citation>
    <scope>NUCLEOTIDE SEQUENCE</scope>
    <source>
        <strain evidence="13">NBRC 108219</strain>
    </source>
</reference>
<feature type="domain" description="1-deoxy-D-xylulose 5-phosphate reductoisomerase C-terminal" evidence="11">
    <location>
        <begin position="145"/>
        <end position="228"/>
    </location>
</feature>
<keyword evidence="4 9" id="KW-0521">NADP</keyword>
<evidence type="ECO:0000256" key="1">
    <source>
        <dbReference type="ARBA" id="ARBA00005094"/>
    </source>
</evidence>
<dbReference type="SUPFAM" id="SSF51735">
    <property type="entry name" value="NAD(P)-binding Rossmann-fold domains"/>
    <property type="match status" value="1"/>
</dbReference>
<keyword evidence="5 9" id="KW-0560">Oxidoreductase</keyword>
<dbReference type="Pfam" id="PF08436">
    <property type="entry name" value="DXP_redisom_C"/>
    <property type="match status" value="1"/>
</dbReference>
<dbReference type="Gene3D" id="1.10.1740.10">
    <property type="match status" value="1"/>
</dbReference>
<evidence type="ECO:0000256" key="4">
    <source>
        <dbReference type="ARBA" id="ARBA00022857"/>
    </source>
</evidence>
<evidence type="ECO:0000256" key="9">
    <source>
        <dbReference type="HAMAP-Rule" id="MF_00183"/>
    </source>
</evidence>
<comment type="caution">
    <text evidence="13">The sequence shown here is derived from an EMBL/GenBank/DDBJ whole genome shotgun (WGS) entry which is preliminary data.</text>
</comment>
<dbReference type="NCBIfam" id="NF009114">
    <property type="entry name" value="PRK12464.1"/>
    <property type="match status" value="1"/>
</dbReference>
<evidence type="ECO:0000313" key="14">
    <source>
        <dbReference type="Proteomes" id="UP001161391"/>
    </source>
</evidence>
<dbReference type="Gene3D" id="3.40.50.720">
    <property type="entry name" value="NAD(P)-binding Rossmann-like Domain"/>
    <property type="match status" value="1"/>
</dbReference>
<feature type="binding site" evidence="9">
    <location>
        <position position="216"/>
    </location>
    <ligand>
        <name>1-deoxy-D-xylulose 5-phosphate</name>
        <dbReference type="ChEBI" id="CHEBI:57792"/>
    </ligand>
</feature>